<name>A0A4S5E182_9ACTN</name>
<dbReference type="Proteomes" id="UP000305282">
    <property type="component" value="Unassembled WGS sequence"/>
</dbReference>
<dbReference type="RefSeq" id="WP_136448989.1">
    <property type="nucleotide sequence ID" value="NZ_SSXH01000511.1"/>
</dbReference>
<evidence type="ECO:0000313" key="2">
    <source>
        <dbReference type="Proteomes" id="UP000305282"/>
    </source>
</evidence>
<proteinExistence type="predicted"/>
<evidence type="ECO:0000313" key="1">
    <source>
        <dbReference type="EMBL" id="THJ65101.1"/>
    </source>
</evidence>
<dbReference type="EMBL" id="SSXH01000511">
    <property type="protein sequence ID" value="THJ65101.1"/>
    <property type="molecule type" value="Genomic_DNA"/>
</dbReference>
<keyword evidence="2" id="KW-1185">Reference proteome</keyword>
<comment type="caution">
    <text evidence="1">The sequence shown here is derived from an EMBL/GenBank/DDBJ whole genome shotgun (WGS) entry which is preliminary data.</text>
</comment>
<accession>A0A4S5E182</accession>
<sequence length="251" mass="27870">MSAAAEVWAGLNDRQRTYLRALYDVDQALEDEHRQRGARGTFDPAPARVWRRISFNGAYSPVVSRLRAAGVYDTGAGATLAALRERGLISSETTPGVLTDMVDVWMTRAGRAAVRAGTGVPAARTARPRWALSEWLWRQMAAVARAGEDGLLAEQLASTTHLYLDAGHGDRRGNRAYLRTEQRMVPVTYRHRMYGNDQTWTTSQPEYRYHLTDAGRAHYAEHLGAYRELYPDIDAPDLDVQAAGADLGPAR</sequence>
<protein>
    <submittedName>
        <fullName evidence="1">Uncharacterized protein</fullName>
    </submittedName>
</protein>
<gene>
    <name evidence="1" type="ORF">E7Y31_17230</name>
</gene>
<reference evidence="1 2" key="1">
    <citation type="submission" date="2019-04" db="EMBL/GenBank/DDBJ databases">
        <title>Draft genome sequences for three unisolated Alnus-infective Frankia Sp+ strains, AgTrS, AiOr and AvVan, the first sequenced Frankia strains able to sporulate in-planta.</title>
        <authorList>
            <person name="Bethencourt L."/>
            <person name="Vautrin F."/>
            <person name="Taib N."/>
            <person name="Dubost A."/>
            <person name="Castro-Garcia L."/>
            <person name="Imbaud O."/>
            <person name="Abrouk D."/>
            <person name="Fournier P."/>
            <person name="Briolay J."/>
            <person name="Nguyen A."/>
            <person name="Normand P."/>
            <person name="Fernandez M.P."/>
            <person name="Brochier-Armanet C."/>
            <person name="Herrera-Belaroussi A."/>
        </authorList>
    </citation>
    <scope>NUCLEOTIDE SEQUENCE [LARGE SCALE GENOMIC DNA]</scope>
    <source>
        <strain evidence="1 2">AvVan</strain>
    </source>
</reference>
<organism evidence="1 2">
    <name type="scientific">Candidatus Frankia alpina</name>
    <dbReference type="NCBI Taxonomy" id="2699483"/>
    <lineage>
        <taxon>Bacteria</taxon>
        <taxon>Bacillati</taxon>
        <taxon>Actinomycetota</taxon>
        <taxon>Actinomycetes</taxon>
        <taxon>Frankiales</taxon>
        <taxon>Frankiaceae</taxon>
        <taxon>Frankia</taxon>
    </lineage>
</organism>
<dbReference type="AlphaFoldDB" id="A0A4S5E182"/>
<dbReference type="OrthoDB" id="3454723at2"/>